<dbReference type="PANTHER" id="PTHR23279:SF36">
    <property type="entry name" value="DEFECTIVE PROBOSCIS EXTENSION RESPONSE 9, ISOFORM A"/>
    <property type="match status" value="1"/>
</dbReference>
<dbReference type="InterPro" id="IPR037448">
    <property type="entry name" value="Zig-8"/>
</dbReference>
<evidence type="ECO:0000256" key="1">
    <source>
        <dbReference type="SAM" id="Phobius"/>
    </source>
</evidence>
<dbReference type="InterPro" id="IPR013783">
    <property type="entry name" value="Ig-like_fold"/>
</dbReference>
<keyword evidence="4" id="KW-1185">Reference proteome</keyword>
<evidence type="ECO:0000259" key="2">
    <source>
        <dbReference type="PROSITE" id="PS50835"/>
    </source>
</evidence>
<name>A0A8B6H9F5_MYTGA</name>
<keyword evidence="1" id="KW-0472">Membrane</keyword>
<feature type="domain" description="Ig-like" evidence="2">
    <location>
        <begin position="47"/>
        <end position="157"/>
    </location>
</feature>
<keyword evidence="1" id="KW-0812">Transmembrane</keyword>
<dbReference type="SMART" id="SM00409">
    <property type="entry name" value="IG"/>
    <property type="match status" value="2"/>
</dbReference>
<dbReference type="InterPro" id="IPR003599">
    <property type="entry name" value="Ig_sub"/>
</dbReference>
<protein>
    <recommendedName>
        <fullName evidence="2">Ig-like domain-containing protein</fullName>
    </recommendedName>
</protein>
<organism evidence="3 4">
    <name type="scientific">Mytilus galloprovincialis</name>
    <name type="common">Mediterranean mussel</name>
    <dbReference type="NCBI Taxonomy" id="29158"/>
    <lineage>
        <taxon>Eukaryota</taxon>
        <taxon>Metazoa</taxon>
        <taxon>Spiralia</taxon>
        <taxon>Lophotrochozoa</taxon>
        <taxon>Mollusca</taxon>
        <taxon>Bivalvia</taxon>
        <taxon>Autobranchia</taxon>
        <taxon>Pteriomorphia</taxon>
        <taxon>Mytilida</taxon>
        <taxon>Mytiloidea</taxon>
        <taxon>Mytilidae</taxon>
        <taxon>Mytilinae</taxon>
        <taxon>Mytilus</taxon>
    </lineage>
</organism>
<dbReference type="AlphaFoldDB" id="A0A8B6H9F5"/>
<dbReference type="PANTHER" id="PTHR23279">
    <property type="entry name" value="DEFECTIVE PROBOSCIS EXTENSION RESPONSE DPR -RELATED"/>
    <property type="match status" value="1"/>
</dbReference>
<dbReference type="InterPro" id="IPR036179">
    <property type="entry name" value="Ig-like_dom_sf"/>
</dbReference>
<reference evidence="3" key="1">
    <citation type="submission" date="2018-11" db="EMBL/GenBank/DDBJ databases">
        <authorList>
            <person name="Alioto T."/>
            <person name="Alioto T."/>
        </authorList>
    </citation>
    <scope>NUCLEOTIDE SEQUENCE</scope>
</reference>
<dbReference type="PROSITE" id="PS50835">
    <property type="entry name" value="IG_LIKE"/>
    <property type="match status" value="2"/>
</dbReference>
<dbReference type="Gene3D" id="2.60.40.10">
    <property type="entry name" value="Immunoglobulins"/>
    <property type="match status" value="2"/>
</dbReference>
<feature type="domain" description="Ig-like" evidence="2">
    <location>
        <begin position="158"/>
        <end position="253"/>
    </location>
</feature>
<proteinExistence type="predicted"/>
<dbReference type="Pfam" id="PF07679">
    <property type="entry name" value="I-set"/>
    <property type="match status" value="1"/>
</dbReference>
<evidence type="ECO:0000313" key="3">
    <source>
        <dbReference type="EMBL" id="VDI75279.1"/>
    </source>
</evidence>
<dbReference type="EMBL" id="UYJE01009653">
    <property type="protein sequence ID" value="VDI75279.1"/>
    <property type="molecule type" value="Genomic_DNA"/>
</dbReference>
<gene>
    <name evidence="3" type="ORF">MGAL_10B062526</name>
</gene>
<dbReference type="OrthoDB" id="10012075at2759"/>
<dbReference type="Proteomes" id="UP000596742">
    <property type="component" value="Unassembled WGS sequence"/>
</dbReference>
<dbReference type="InterPro" id="IPR013098">
    <property type="entry name" value="Ig_I-set"/>
</dbReference>
<dbReference type="InterPro" id="IPR007110">
    <property type="entry name" value="Ig-like_dom"/>
</dbReference>
<dbReference type="SUPFAM" id="SSF48726">
    <property type="entry name" value="Immunoglobulin"/>
    <property type="match status" value="2"/>
</dbReference>
<sequence length="300" mass="33971">MDLYYLLVQRSFLWTVQLLIIFLISTEGGFSYRRILDRRQLRVGFPPEILADAQNITVHRNDRAILKCTIRHRGTKNVQWGIFNSSHPLTIGDLTWTSDKRFSVSSSNYNKTVERWNLVIDNVQPKDTNTYECQISSIVTRLRLVHLTVLPTQRKISPGVSLNGTTLLDSRGTIIITCNATGAERAPESVDWFHEGSIIRQQSSKWSGRVKISMKADVLRRSLISQLIIERSTLKDRGAYICRSPDKIMESIEVHILEDNNPPSRAVRNKLSDEPAKPNKAALSTLSLIIFILAVSVSAT</sequence>
<evidence type="ECO:0000313" key="4">
    <source>
        <dbReference type="Proteomes" id="UP000596742"/>
    </source>
</evidence>
<comment type="caution">
    <text evidence="3">The sequence shown here is derived from an EMBL/GenBank/DDBJ whole genome shotgun (WGS) entry which is preliminary data.</text>
</comment>
<accession>A0A8B6H9F5</accession>
<dbReference type="GO" id="GO:0032589">
    <property type="term" value="C:neuron projection membrane"/>
    <property type="evidence" value="ECO:0007669"/>
    <property type="project" value="TreeGrafter"/>
</dbReference>
<keyword evidence="1" id="KW-1133">Transmembrane helix</keyword>
<dbReference type="GO" id="GO:0050808">
    <property type="term" value="P:synapse organization"/>
    <property type="evidence" value="ECO:0007669"/>
    <property type="project" value="TreeGrafter"/>
</dbReference>
<feature type="transmembrane region" description="Helical" evidence="1">
    <location>
        <begin position="12"/>
        <end position="32"/>
    </location>
</feature>